<keyword evidence="2" id="KW-1185">Reference proteome</keyword>
<dbReference type="Proteomes" id="UP000076407">
    <property type="component" value="Unassembled WGS sequence"/>
</dbReference>
<evidence type="ECO:0000313" key="1">
    <source>
        <dbReference type="EnsemblMetazoa" id="AQUA014165-PA"/>
    </source>
</evidence>
<protein>
    <submittedName>
        <fullName evidence="1">Uncharacterized protein</fullName>
    </submittedName>
</protein>
<organism evidence="1 2">
    <name type="scientific">Anopheles quadriannulatus</name>
    <name type="common">Mosquito</name>
    <dbReference type="NCBI Taxonomy" id="34691"/>
    <lineage>
        <taxon>Eukaryota</taxon>
        <taxon>Metazoa</taxon>
        <taxon>Ecdysozoa</taxon>
        <taxon>Arthropoda</taxon>
        <taxon>Hexapoda</taxon>
        <taxon>Insecta</taxon>
        <taxon>Pterygota</taxon>
        <taxon>Neoptera</taxon>
        <taxon>Endopterygota</taxon>
        <taxon>Diptera</taxon>
        <taxon>Nematocera</taxon>
        <taxon>Culicoidea</taxon>
        <taxon>Culicidae</taxon>
        <taxon>Anophelinae</taxon>
        <taxon>Anopheles</taxon>
    </lineage>
</organism>
<sequence>MFWGSAKQRPFAAACVEICLFERNCAAKQVCEEAPELVGPFVRARLCECVCV</sequence>
<evidence type="ECO:0000313" key="2">
    <source>
        <dbReference type="Proteomes" id="UP000076407"/>
    </source>
</evidence>
<accession>A0A182XQM8</accession>
<dbReference type="EnsemblMetazoa" id="AQUA014165-RA">
    <property type="protein sequence ID" value="AQUA014165-PA"/>
    <property type="gene ID" value="AQUA014165"/>
</dbReference>
<dbReference type="AlphaFoldDB" id="A0A182XQM8"/>
<reference evidence="1" key="1">
    <citation type="submission" date="2020-05" db="UniProtKB">
        <authorList>
            <consortium name="EnsemblMetazoa"/>
        </authorList>
    </citation>
    <scope>IDENTIFICATION</scope>
    <source>
        <strain evidence="1">SANGQUA</strain>
    </source>
</reference>
<proteinExistence type="predicted"/>
<name>A0A182XQM8_ANOQN</name>